<dbReference type="EMBL" id="MU857888">
    <property type="protein sequence ID" value="KAK4243071.1"/>
    <property type="molecule type" value="Genomic_DNA"/>
</dbReference>
<sequence length="112" mass="12325">MATDCQEILIPRPIRPHLNLLIPKLPPSSVSRTPLRSPSPPSPSNAGGAQRSDNKMPQNGVIEIPSDNESDESDELSFGNLWAWRYRHRSKSKSSAGTGMAWNPRRDCTTGC</sequence>
<gene>
    <name evidence="2" type="ORF">C7999DRAFT_18517</name>
</gene>
<evidence type="ECO:0000256" key="1">
    <source>
        <dbReference type="SAM" id="MobiDB-lite"/>
    </source>
</evidence>
<reference evidence="2" key="1">
    <citation type="journal article" date="2023" name="Mol. Phylogenet. Evol.">
        <title>Genome-scale phylogeny and comparative genomics of the fungal order Sordariales.</title>
        <authorList>
            <person name="Hensen N."/>
            <person name="Bonometti L."/>
            <person name="Westerberg I."/>
            <person name="Brannstrom I.O."/>
            <person name="Guillou S."/>
            <person name="Cros-Aarteil S."/>
            <person name="Calhoun S."/>
            <person name="Haridas S."/>
            <person name="Kuo A."/>
            <person name="Mondo S."/>
            <person name="Pangilinan J."/>
            <person name="Riley R."/>
            <person name="LaButti K."/>
            <person name="Andreopoulos B."/>
            <person name="Lipzen A."/>
            <person name="Chen C."/>
            <person name="Yan M."/>
            <person name="Daum C."/>
            <person name="Ng V."/>
            <person name="Clum A."/>
            <person name="Steindorff A."/>
            <person name="Ohm R.A."/>
            <person name="Martin F."/>
            <person name="Silar P."/>
            <person name="Natvig D.O."/>
            <person name="Lalanne C."/>
            <person name="Gautier V."/>
            <person name="Ament-Velasquez S.L."/>
            <person name="Kruys A."/>
            <person name="Hutchinson M.I."/>
            <person name="Powell A.J."/>
            <person name="Barry K."/>
            <person name="Miller A.N."/>
            <person name="Grigoriev I.V."/>
            <person name="Debuchy R."/>
            <person name="Gladieux P."/>
            <person name="Hiltunen Thoren M."/>
            <person name="Johannesson H."/>
        </authorList>
    </citation>
    <scope>NUCLEOTIDE SEQUENCE</scope>
    <source>
        <strain evidence="2">CBS 359.72</strain>
    </source>
</reference>
<proteinExistence type="predicted"/>
<evidence type="ECO:0000313" key="3">
    <source>
        <dbReference type="Proteomes" id="UP001303647"/>
    </source>
</evidence>
<comment type="caution">
    <text evidence="2">The sequence shown here is derived from an EMBL/GenBank/DDBJ whole genome shotgun (WGS) entry which is preliminary data.</text>
</comment>
<dbReference type="Proteomes" id="UP001303647">
    <property type="component" value="Unassembled WGS sequence"/>
</dbReference>
<feature type="compositionally biased region" description="Low complexity" evidence="1">
    <location>
        <begin position="27"/>
        <end position="36"/>
    </location>
</feature>
<accession>A0AAN7CK21</accession>
<feature type="region of interest" description="Disordered" evidence="1">
    <location>
        <begin position="19"/>
        <end position="74"/>
    </location>
</feature>
<reference evidence="2" key="2">
    <citation type="submission" date="2023-05" db="EMBL/GenBank/DDBJ databases">
        <authorList>
            <consortium name="Lawrence Berkeley National Laboratory"/>
            <person name="Steindorff A."/>
            <person name="Hensen N."/>
            <person name="Bonometti L."/>
            <person name="Westerberg I."/>
            <person name="Brannstrom I.O."/>
            <person name="Guillou S."/>
            <person name="Cros-Aarteil S."/>
            <person name="Calhoun S."/>
            <person name="Haridas S."/>
            <person name="Kuo A."/>
            <person name="Mondo S."/>
            <person name="Pangilinan J."/>
            <person name="Riley R."/>
            <person name="Labutti K."/>
            <person name="Andreopoulos B."/>
            <person name="Lipzen A."/>
            <person name="Chen C."/>
            <person name="Yanf M."/>
            <person name="Daum C."/>
            <person name="Ng V."/>
            <person name="Clum A."/>
            <person name="Ohm R."/>
            <person name="Martin F."/>
            <person name="Silar P."/>
            <person name="Natvig D."/>
            <person name="Lalanne C."/>
            <person name="Gautier V."/>
            <person name="Ament-Velasquez S.L."/>
            <person name="Kruys A."/>
            <person name="Hutchinson M.I."/>
            <person name="Powell A.J."/>
            <person name="Barry K."/>
            <person name="Miller A.N."/>
            <person name="Grigoriev I.V."/>
            <person name="Debuchy R."/>
            <person name="Gladieux P."/>
            <person name="Thoren M.H."/>
            <person name="Johannesson H."/>
        </authorList>
    </citation>
    <scope>NUCLEOTIDE SEQUENCE</scope>
    <source>
        <strain evidence="2">CBS 359.72</strain>
    </source>
</reference>
<name>A0AAN7CK21_9PEZI</name>
<evidence type="ECO:0000313" key="2">
    <source>
        <dbReference type="EMBL" id="KAK4243071.1"/>
    </source>
</evidence>
<keyword evidence="3" id="KW-1185">Reference proteome</keyword>
<organism evidence="2 3">
    <name type="scientific">Corynascus novoguineensis</name>
    <dbReference type="NCBI Taxonomy" id="1126955"/>
    <lineage>
        <taxon>Eukaryota</taxon>
        <taxon>Fungi</taxon>
        <taxon>Dikarya</taxon>
        <taxon>Ascomycota</taxon>
        <taxon>Pezizomycotina</taxon>
        <taxon>Sordariomycetes</taxon>
        <taxon>Sordariomycetidae</taxon>
        <taxon>Sordariales</taxon>
        <taxon>Chaetomiaceae</taxon>
        <taxon>Corynascus</taxon>
    </lineage>
</organism>
<protein>
    <submittedName>
        <fullName evidence="2">Uncharacterized protein</fullName>
    </submittedName>
</protein>
<dbReference type="AlphaFoldDB" id="A0AAN7CK21"/>
<feature type="region of interest" description="Disordered" evidence="1">
    <location>
        <begin position="92"/>
        <end position="112"/>
    </location>
</feature>